<evidence type="ECO:0000256" key="8">
    <source>
        <dbReference type="ARBA" id="ARBA00022989"/>
    </source>
</evidence>
<dbReference type="FunFam" id="2.10.25.10:FF:000391">
    <property type="entry name" value="Weary, isoform C"/>
    <property type="match status" value="1"/>
</dbReference>
<dbReference type="STRING" id="6265.A0A0B2V6K8"/>
<evidence type="ECO:0000313" key="18">
    <source>
        <dbReference type="Proteomes" id="UP000031036"/>
    </source>
</evidence>
<comment type="subcellular location">
    <subcellularLocation>
        <location evidence="1">Cell membrane</location>
        <topology evidence="1">Single-pass type I membrane protein</topology>
    </subcellularLocation>
</comment>
<dbReference type="InterPro" id="IPR001791">
    <property type="entry name" value="Laminin_G"/>
</dbReference>
<dbReference type="FunFam" id="2.10.25.10:FF:000122">
    <property type="entry name" value="Protein crumbs homolog 2"/>
    <property type="match status" value="1"/>
</dbReference>
<dbReference type="SUPFAM" id="SSF57184">
    <property type="entry name" value="Growth factor receptor domain"/>
    <property type="match status" value="2"/>
</dbReference>
<dbReference type="Pfam" id="PF07645">
    <property type="entry name" value="EGF_CA"/>
    <property type="match status" value="3"/>
</dbReference>
<dbReference type="GO" id="GO:0005886">
    <property type="term" value="C:plasma membrane"/>
    <property type="evidence" value="ECO:0007669"/>
    <property type="project" value="UniProtKB-SubCell"/>
</dbReference>
<dbReference type="PANTHER" id="PTHR12916:SF4">
    <property type="entry name" value="UNINFLATABLE, ISOFORM C"/>
    <property type="match status" value="1"/>
</dbReference>
<feature type="domain" description="Laminin G" evidence="15">
    <location>
        <begin position="578"/>
        <end position="735"/>
    </location>
</feature>
<dbReference type="FunFam" id="2.10.25.10:FF:000173">
    <property type="entry name" value="Neurogenic locus notch protein 2"/>
    <property type="match status" value="1"/>
</dbReference>
<dbReference type="InterPro" id="IPR018097">
    <property type="entry name" value="EGF_Ca-bd_CS"/>
</dbReference>
<feature type="disulfide bond" evidence="12">
    <location>
        <begin position="87"/>
        <end position="96"/>
    </location>
</feature>
<dbReference type="SMART" id="SM00179">
    <property type="entry name" value="EGF_CA"/>
    <property type="match status" value="19"/>
</dbReference>
<evidence type="ECO:0000256" key="1">
    <source>
        <dbReference type="ARBA" id="ARBA00004251"/>
    </source>
</evidence>
<evidence type="ECO:0000259" key="15">
    <source>
        <dbReference type="PROSITE" id="PS50025"/>
    </source>
</evidence>
<dbReference type="OrthoDB" id="430340at2759"/>
<dbReference type="SMART" id="SM00282">
    <property type="entry name" value="LamG"/>
    <property type="match status" value="3"/>
</dbReference>
<dbReference type="InterPro" id="IPR013320">
    <property type="entry name" value="ConA-like_dom_sf"/>
</dbReference>
<dbReference type="Gene3D" id="2.10.25.10">
    <property type="entry name" value="Laminin"/>
    <property type="match status" value="22"/>
</dbReference>
<feature type="disulfide bond" evidence="12">
    <location>
        <begin position="102"/>
        <end position="112"/>
    </location>
</feature>
<dbReference type="GO" id="GO:0019904">
    <property type="term" value="F:protein domain specific binding"/>
    <property type="evidence" value="ECO:0007669"/>
    <property type="project" value="UniProtKB-ARBA"/>
</dbReference>
<dbReference type="Pfam" id="PF00008">
    <property type="entry name" value="EGF"/>
    <property type="match status" value="10"/>
</dbReference>
<feature type="disulfide bond" evidence="12">
    <location>
        <begin position="1234"/>
        <end position="1244"/>
    </location>
</feature>
<evidence type="ECO:0000256" key="14">
    <source>
        <dbReference type="SAM" id="Phobius"/>
    </source>
</evidence>
<keyword evidence="8 14" id="KW-1133">Transmembrane helix</keyword>
<dbReference type="FunFam" id="2.10.25.10:FF:000125">
    <property type="entry name" value="Neurogenic locus notch protein-like"/>
    <property type="match status" value="1"/>
</dbReference>
<dbReference type="GO" id="GO:0023052">
    <property type="term" value="P:signaling"/>
    <property type="evidence" value="ECO:0007669"/>
    <property type="project" value="UniProtKB-ARBA"/>
</dbReference>
<keyword evidence="9 14" id="KW-0472">Membrane</keyword>
<dbReference type="SUPFAM" id="SSF57196">
    <property type="entry name" value="EGF/Laminin"/>
    <property type="match status" value="11"/>
</dbReference>
<feature type="domain" description="EGF-like" evidence="16">
    <location>
        <begin position="1230"/>
        <end position="1265"/>
    </location>
</feature>
<organism evidence="17 18">
    <name type="scientific">Toxocara canis</name>
    <name type="common">Canine roundworm</name>
    <dbReference type="NCBI Taxonomy" id="6265"/>
    <lineage>
        <taxon>Eukaryota</taxon>
        <taxon>Metazoa</taxon>
        <taxon>Ecdysozoa</taxon>
        <taxon>Nematoda</taxon>
        <taxon>Chromadorea</taxon>
        <taxon>Rhabditida</taxon>
        <taxon>Spirurina</taxon>
        <taxon>Ascaridomorpha</taxon>
        <taxon>Ascaridoidea</taxon>
        <taxon>Toxocaridae</taxon>
        <taxon>Toxocara</taxon>
    </lineage>
</organism>
<keyword evidence="6" id="KW-0677">Repeat</keyword>
<evidence type="ECO:0000256" key="12">
    <source>
        <dbReference type="PROSITE-ProRule" id="PRU00076"/>
    </source>
</evidence>
<feature type="disulfide bond" evidence="12">
    <location>
        <begin position="1521"/>
        <end position="1530"/>
    </location>
</feature>
<dbReference type="InterPro" id="IPR000742">
    <property type="entry name" value="EGF"/>
</dbReference>
<evidence type="ECO:0000256" key="5">
    <source>
        <dbReference type="ARBA" id="ARBA00022729"/>
    </source>
</evidence>
<dbReference type="OMA" id="EFFPLKA"/>
<evidence type="ECO:0000256" key="4">
    <source>
        <dbReference type="ARBA" id="ARBA00022692"/>
    </source>
</evidence>
<feature type="disulfide bond" evidence="12">
    <location>
        <begin position="372"/>
        <end position="381"/>
    </location>
</feature>
<reference evidence="17 18" key="1">
    <citation type="submission" date="2014-11" db="EMBL/GenBank/DDBJ databases">
        <title>Genetic blueprint of the zoonotic pathogen Toxocara canis.</title>
        <authorList>
            <person name="Zhu X.-Q."/>
            <person name="Korhonen P.K."/>
            <person name="Cai H."/>
            <person name="Young N.D."/>
            <person name="Nejsum P."/>
            <person name="von Samson-Himmelstjerna G."/>
            <person name="Boag P.R."/>
            <person name="Tan P."/>
            <person name="Li Q."/>
            <person name="Min J."/>
            <person name="Yang Y."/>
            <person name="Wang X."/>
            <person name="Fang X."/>
            <person name="Hall R.S."/>
            <person name="Hofmann A."/>
            <person name="Sternberg P.W."/>
            <person name="Jex A.R."/>
            <person name="Gasser R.B."/>
        </authorList>
    </citation>
    <scope>NUCLEOTIDE SEQUENCE [LARGE SCALE GENOMIC DNA]</scope>
    <source>
        <strain evidence="17">PN_DK_2014</strain>
    </source>
</reference>
<evidence type="ECO:0000256" key="6">
    <source>
        <dbReference type="ARBA" id="ARBA00022737"/>
    </source>
</evidence>
<feature type="domain" description="EGF-like" evidence="16">
    <location>
        <begin position="737"/>
        <end position="773"/>
    </location>
</feature>
<name>A0A0B2V6K8_TOXCA</name>
<protein>
    <submittedName>
        <fullName evidence="17">Protein crumb</fullName>
    </submittedName>
</protein>
<feature type="domain" description="EGF-like" evidence="16">
    <location>
        <begin position="1191"/>
        <end position="1228"/>
    </location>
</feature>
<keyword evidence="5" id="KW-0732">Signal</keyword>
<dbReference type="Pfam" id="PF02210">
    <property type="entry name" value="Laminin_G_2"/>
    <property type="match status" value="3"/>
</dbReference>
<dbReference type="InterPro" id="IPR009030">
    <property type="entry name" value="Growth_fac_rcpt_cys_sf"/>
</dbReference>
<keyword evidence="7" id="KW-0106">Calcium</keyword>
<feature type="domain" description="EGF-like" evidence="16">
    <location>
        <begin position="162"/>
        <end position="198"/>
    </location>
</feature>
<feature type="domain" description="Laminin G" evidence="15">
    <location>
        <begin position="1012"/>
        <end position="1189"/>
    </location>
</feature>
<feature type="disulfide bond" evidence="12">
    <location>
        <begin position="1483"/>
        <end position="1492"/>
    </location>
</feature>
<proteinExistence type="predicted"/>
<accession>A0A0B2V6K8</accession>
<feature type="domain" description="EGF-like" evidence="16">
    <location>
        <begin position="309"/>
        <end position="344"/>
    </location>
</feature>
<feature type="domain" description="EGF-like" evidence="16">
    <location>
        <begin position="59"/>
        <end position="97"/>
    </location>
</feature>
<feature type="disulfide bond" evidence="12">
    <location>
        <begin position="188"/>
        <end position="197"/>
    </location>
</feature>
<dbReference type="PANTHER" id="PTHR12916">
    <property type="entry name" value="CYTOCHROME C OXIDASE POLYPEPTIDE VIC-2"/>
    <property type="match status" value="1"/>
</dbReference>
<feature type="transmembrane region" description="Helical" evidence="14">
    <location>
        <begin position="1669"/>
        <end position="1694"/>
    </location>
</feature>
<dbReference type="GO" id="GO:0009952">
    <property type="term" value="P:anterior/posterior pattern specification"/>
    <property type="evidence" value="ECO:0007669"/>
    <property type="project" value="UniProtKB-ARBA"/>
</dbReference>
<feature type="disulfide bond" evidence="12">
    <location>
        <begin position="1386"/>
        <end position="1396"/>
    </location>
</feature>
<dbReference type="PROSITE" id="PS01186">
    <property type="entry name" value="EGF_2"/>
    <property type="match status" value="17"/>
</dbReference>
<feature type="disulfide bond" evidence="12">
    <location>
        <begin position="1218"/>
        <end position="1227"/>
    </location>
</feature>
<feature type="domain" description="EGF-like" evidence="16">
    <location>
        <begin position="98"/>
        <end position="133"/>
    </location>
</feature>
<evidence type="ECO:0000256" key="13">
    <source>
        <dbReference type="SAM" id="MobiDB-lite"/>
    </source>
</evidence>
<dbReference type="PROSITE" id="PS50025">
    <property type="entry name" value="LAM_G_DOMAIN"/>
    <property type="match status" value="3"/>
</dbReference>
<feature type="disulfide bond" evidence="12">
    <location>
        <begin position="517"/>
        <end position="526"/>
    </location>
</feature>
<feature type="disulfide bond" evidence="12">
    <location>
        <begin position="1255"/>
        <end position="1264"/>
    </location>
</feature>
<sequence>MPITTMLSSVRSPRYSQIKRLPKSYVDMIGPRIMEQKYVIRLHMPPQMQERGVLFGSEAVRACQSNVCLNGGTCEVNDEERSFRCICLEAFTGVLCESELPCDPPCQNGGHCIANAAGHHCECPNDYFGDSCEIGTLDCTVQGCAPGERCIRMDDGGSAVCITDVCFPNPCLNNANCTSNDNGFSCVCASGFEGRLCSHDIDECAISPCQHGARCVNMIGSFSCVCPKGYRGRLCEEESFCDVDPCLNGGTCKEDGNGYWCICPPGFSSENCQERLEEKCNCSSAVHVCIDGRCTCPPGFAGETCDRPLSEMCNDSIACFNGGTCSSTNNSCKCANGFTGVHCEQQIACDVQGKQCLHGKCIFTVGDSFCKCEKGFEGPLCDQAISLRDPCQFYNCNLGKCESKDGVAVCICPEGVVGEFCENHDACASRPCLNEGQCVPVSTNASLFVCVCQQGFSGERCEVDESHADCNAMCSVGDICHIVNGEQVCIKSVSSCDECVNSVRCVQYGERNVTCICDSAWDGARCDSPFKACEKVACAPYEMCRAERNKVGAKAECRCAPGLAGANCSTTTAATFKASSFFLHQSSTLMIGSSLAPYSLMFSFRTSLRNTHIVTAENILNQMQFIVELRDGFLYVNFSTTTAFFPLVPFELSDDRWYSVAIKNLRKRISLEVYMDDFLVRNTVVDEKRNMGIFWTRFGKDRDVNFRGCIRDVRINDEPVDLKNSRRSIGIREGCHREKHCTPNPCENGGKCIDEWDAFTCTCVRPFLPPHCLKKLSEVTLGHGNISSRIEFSVGNDSELVKLNTDLSLLMRTNKPNGALLYIGEKEHETETIGTFISLAVVNGSLQAKSSLGKKRVFSAISMQPISDNAVHLLRLVRNANNITVFVDGAKWMNFEVKNRFDHPLLADLLVIGNADGLRKEAFDTDDYFKGTVQDLRINGYSAALTPFPPDVNIQQFGSRTSEKNVIEGTVSDDVCGERDRCENGKCVNIFNDFECICDFSWMGHTCNRSLPATFVMSSSVIYFLEGSVTERSLRAGNLSLSLRTRSMFGQILYFESEGNSLNISLKYGEPVLDVSFQGQSTRANVTSAVNDGQWHTLKLNDKVIWVDDAPERVNANSLHIEALLAQTNATLVIGRRDTSSPSFDGCLKDVQIGPFAPLSFFEGNKSGGLVDESLRFVLSKRTNLRDDCHSEELCGVYDPCKNSATCRDLWNLRKCECPTGFSGDLCEENINECKWHKCVHGECVDGIGEFRCACLPGYTGQYCEQKIEYCHPSRCLNGGSCIALNSSASCTCATGFFGARCQQKVTATCASSPCENGAKCREQKGSFSCECVDGFEGALCDIAVDHCGGNPCRNGGRCTSTADGYECLCAPGYTGKDCDDLKNECDGWPCSHGSCRNIWNGFVCDCDQGWSGPLCDIDIDECEQFPCENGANCTNTQGAFNCSCASYYLGHRCEVAGSCTSSPCGDRGECIQRTATEHSCSCIRGYTGRSCEQEIDYCSSSRCQNGATCQRFLGGFKCICIAGFTGETCSIDIDECAADACLNGGRCTDRVNGFECDCNGTGYEGTRCELEVNECSSNICVHGECTNLPGSYKCDCPLGYIGRKCSVEDPCLPDSLNLTRHSCIHGECVRPVVVSENGRDIAKHECECYIGYTGDDCEKLQQPRPLPLSYVAGPLGIILVGLLLLGCALFAVITLKSRRAIQGTYSPSHQEFNGSRVPMNSMLKPPPEERLI</sequence>
<feature type="domain" description="Laminin G" evidence="15">
    <location>
        <begin position="779"/>
        <end position="976"/>
    </location>
</feature>
<comment type="caution">
    <text evidence="12">Lacks conserved residue(s) required for the propagation of feature annotation.</text>
</comment>
<feature type="domain" description="EGF-like" evidence="16">
    <location>
        <begin position="1306"/>
        <end position="1342"/>
    </location>
</feature>
<feature type="domain" description="EGF-like" evidence="16">
    <location>
        <begin position="1267"/>
        <end position="1303"/>
    </location>
</feature>
<feature type="disulfide bond" evidence="12">
    <location>
        <begin position="1370"/>
        <end position="1379"/>
    </location>
</feature>
<evidence type="ECO:0000313" key="17">
    <source>
        <dbReference type="EMBL" id="KHN77168.1"/>
    </source>
</evidence>
<feature type="region of interest" description="Disordered" evidence="13">
    <location>
        <begin position="1713"/>
        <end position="1733"/>
    </location>
</feature>
<dbReference type="FunFam" id="2.10.25.10:FF:000066">
    <property type="entry name" value="FAT atypical cadherin 4"/>
    <property type="match status" value="1"/>
</dbReference>
<feature type="disulfide bond" evidence="12">
    <location>
        <begin position="1445"/>
        <end position="1454"/>
    </location>
</feature>
<dbReference type="SUPFAM" id="SSF49899">
    <property type="entry name" value="Concanavalin A-like lectins/glucanases"/>
    <property type="match status" value="3"/>
</dbReference>
<feature type="disulfide bond" evidence="12">
    <location>
        <begin position="263"/>
        <end position="272"/>
    </location>
</feature>
<feature type="disulfide bond" evidence="12">
    <location>
        <begin position="123"/>
        <end position="132"/>
    </location>
</feature>
<feature type="domain" description="EGF-like" evidence="16">
    <location>
        <begin position="1456"/>
        <end position="1493"/>
    </location>
</feature>
<feature type="disulfide bond" evidence="12">
    <location>
        <begin position="226"/>
        <end position="235"/>
    </location>
</feature>
<feature type="disulfide bond" evidence="12">
    <location>
        <begin position="1293"/>
        <end position="1302"/>
    </location>
</feature>
<evidence type="ECO:0000256" key="11">
    <source>
        <dbReference type="ARBA" id="ARBA00023180"/>
    </source>
</evidence>
<feature type="domain" description="EGF-like" evidence="16">
    <location>
        <begin position="492"/>
        <end position="527"/>
    </location>
</feature>
<dbReference type="GO" id="GO:0030097">
    <property type="term" value="P:hemopoiesis"/>
    <property type="evidence" value="ECO:0007669"/>
    <property type="project" value="UniProtKB-ARBA"/>
</dbReference>
<dbReference type="FunFam" id="2.10.25.10:FF:000006">
    <property type="entry name" value="Versican core protein-like isoform 1"/>
    <property type="match status" value="1"/>
</dbReference>
<dbReference type="GO" id="GO:0035282">
    <property type="term" value="P:segmentation"/>
    <property type="evidence" value="ECO:0007669"/>
    <property type="project" value="UniProtKB-ARBA"/>
</dbReference>
<dbReference type="Pfam" id="PF12661">
    <property type="entry name" value="hEGF"/>
    <property type="match status" value="2"/>
</dbReference>
<feature type="disulfide bond" evidence="12">
    <location>
        <begin position="1597"/>
        <end position="1606"/>
    </location>
</feature>
<keyword evidence="3 12" id="KW-0245">EGF-like domain</keyword>
<feature type="disulfide bond" evidence="12">
    <location>
        <begin position="452"/>
        <end position="461"/>
    </location>
</feature>
<keyword evidence="11" id="KW-0325">Glycoprotein</keyword>
<feature type="domain" description="EGF-like" evidence="16">
    <location>
        <begin position="972"/>
        <end position="1008"/>
    </location>
</feature>
<dbReference type="PROSITE" id="PS01187">
    <property type="entry name" value="EGF_CA"/>
    <property type="match status" value="4"/>
</dbReference>
<dbReference type="EMBL" id="JPKZ01002354">
    <property type="protein sequence ID" value="KHN77168.1"/>
    <property type="molecule type" value="Genomic_DNA"/>
</dbReference>
<dbReference type="FunFam" id="2.10.25.10:FF:000472">
    <property type="entry name" value="Uncharacterized protein, isoform A"/>
    <property type="match status" value="1"/>
</dbReference>
<dbReference type="CDD" id="cd00054">
    <property type="entry name" value="EGF_CA"/>
    <property type="match status" value="13"/>
</dbReference>
<feature type="disulfide bond" evidence="12">
    <location>
        <begin position="68"/>
        <end position="85"/>
    </location>
</feature>
<dbReference type="CDD" id="cd00110">
    <property type="entry name" value="LamG"/>
    <property type="match status" value="3"/>
</dbReference>
<dbReference type="PROSITE" id="PS50026">
    <property type="entry name" value="EGF_3"/>
    <property type="match status" value="22"/>
</dbReference>
<dbReference type="GO" id="GO:0007154">
    <property type="term" value="P:cell communication"/>
    <property type="evidence" value="ECO:0007669"/>
    <property type="project" value="UniProtKB-ARBA"/>
</dbReference>
<feature type="domain" description="EGF-like" evidence="16">
    <location>
        <begin position="237"/>
        <end position="273"/>
    </location>
</feature>
<dbReference type="FunFam" id="2.10.25.10:FF:000012">
    <property type="entry name" value="Delta-like protein"/>
    <property type="match status" value="1"/>
</dbReference>
<evidence type="ECO:0000256" key="9">
    <source>
        <dbReference type="ARBA" id="ARBA00023136"/>
    </source>
</evidence>
<feature type="disulfide bond" evidence="12">
    <location>
        <begin position="1332"/>
        <end position="1341"/>
    </location>
</feature>
<feature type="domain" description="EGF-like" evidence="16">
    <location>
        <begin position="200"/>
        <end position="236"/>
    </location>
</feature>
<dbReference type="PROSITE" id="PS00010">
    <property type="entry name" value="ASX_HYDROXYL"/>
    <property type="match status" value="8"/>
</dbReference>
<feature type="disulfide bond" evidence="12">
    <location>
        <begin position="1576"/>
        <end position="1586"/>
    </location>
</feature>
<dbReference type="SMART" id="SM00181">
    <property type="entry name" value="EGF"/>
    <property type="match status" value="26"/>
</dbReference>
<evidence type="ECO:0000256" key="2">
    <source>
        <dbReference type="ARBA" id="ARBA00022475"/>
    </source>
</evidence>
<feature type="domain" description="EGF-like" evidence="16">
    <location>
        <begin position="423"/>
        <end position="462"/>
    </location>
</feature>
<feature type="domain" description="EGF-like" evidence="16">
    <location>
        <begin position="1419"/>
        <end position="1455"/>
    </location>
</feature>
<dbReference type="Gene3D" id="2.60.120.200">
    <property type="match status" value="3"/>
</dbReference>
<gene>
    <name evidence="17" type="primary">crb</name>
    <name evidence="17" type="ORF">Tcan_03606</name>
</gene>
<dbReference type="InterPro" id="IPR001881">
    <property type="entry name" value="EGF-like_Ca-bd_dom"/>
</dbReference>
<feature type="disulfide bond" evidence="12">
    <location>
        <begin position="998"/>
        <end position="1007"/>
    </location>
</feature>
<comment type="caution">
    <text evidence="17">The sequence shown here is derived from an EMBL/GenBank/DDBJ whole genome shotgun (WGS) entry which is preliminary data.</text>
</comment>
<evidence type="ECO:0000256" key="3">
    <source>
        <dbReference type="ARBA" id="ARBA00022536"/>
    </source>
</evidence>
<keyword evidence="4 14" id="KW-0812">Transmembrane</keyword>
<feature type="domain" description="EGF-like" evidence="16">
    <location>
        <begin position="1572"/>
        <end position="1607"/>
    </location>
</feature>
<dbReference type="InterPro" id="IPR013032">
    <property type="entry name" value="EGF-like_CS"/>
</dbReference>
<feature type="disulfide bond" evidence="12">
    <location>
        <begin position="1407"/>
        <end position="1416"/>
    </location>
</feature>
<feature type="disulfide bond" evidence="12">
    <location>
        <begin position="334"/>
        <end position="343"/>
    </location>
</feature>
<dbReference type="InterPro" id="IPR049883">
    <property type="entry name" value="NOTCH1_EGF-like"/>
</dbReference>
<feature type="domain" description="EGF-like" evidence="16">
    <location>
        <begin position="1344"/>
        <end position="1380"/>
    </location>
</feature>
<dbReference type="GO" id="GO:0005509">
    <property type="term" value="F:calcium ion binding"/>
    <property type="evidence" value="ECO:0007669"/>
    <property type="project" value="InterPro"/>
</dbReference>
<dbReference type="Proteomes" id="UP000031036">
    <property type="component" value="Unassembled WGS sequence"/>
</dbReference>
<keyword evidence="2" id="KW-1003">Cell membrane</keyword>
<feature type="domain" description="EGF-like" evidence="16">
    <location>
        <begin position="1533"/>
        <end position="1570"/>
    </location>
</feature>
<dbReference type="GO" id="GO:0048646">
    <property type="term" value="P:anatomical structure formation involved in morphogenesis"/>
    <property type="evidence" value="ECO:0007669"/>
    <property type="project" value="UniProtKB-ARBA"/>
</dbReference>
<evidence type="ECO:0000256" key="10">
    <source>
        <dbReference type="ARBA" id="ARBA00023157"/>
    </source>
</evidence>
<keyword evidence="10 12" id="KW-1015">Disulfide bond</keyword>
<dbReference type="InterPro" id="IPR000152">
    <property type="entry name" value="EGF-type_Asp/Asn_hydroxyl_site"/>
</dbReference>
<dbReference type="GO" id="GO:0048863">
    <property type="term" value="P:stem cell differentiation"/>
    <property type="evidence" value="ECO:0007669"/>
    <property type="project" value="UniProtKB-ARBA"/>
</dbReference>
<dbReference type="PROSITE" id="PS00022">
    <property type="entry name" value="EGF_1"/>
    <property type="match status" value="22"/>
</dbReference>
<feature type="disulfide bond" evidence="12">
    <location>
        <begin position="763"/>
        <end position="772"/>
    </location>
</feature>
<feature type="domain" description="EGF-like" evidence="16">
    <location>
        <begin position="1495"/>
        <end position="1531"/>
    </location>
</feature>
<keyword evidence="18" id="KW-1185">Reference proteome</keyword>
<evidence type="ECO:0000259" key="16">
    <source>
        <dbReference type="PROSITE" id="PS50026"/>
    </source>
</evidence>
<dbReference type="GO" id="GO:0045597">
    <property type="term" value="P:positive regulation of cell differentiation"/>
    <property type="evidence" value="ECO:0007669"/>
    <property type="project" value="UniProtKB-ARBA"/>
</dbReference>
<evidence type="ECO:0000256" key="7">
    <source>
        <dbReference type="ARBA" id="ARBA00022837"/>
    </source>
</evidence>
<feature type="domain" description="EGF-like" evidence="16">
    <location>
        <begin position="1382"/>
        <end position="1417"/>
    </location>
</feature>
<feature type="domain" description="EGF-like" evidence="16">
    <location>
        <begin position="345"/>
        <end position="382"/>
    </location>
</feature>